<reference evidence="2 3" key="1">
    <citation type="submission" date="2018-02" db="EMBL/GenBank/DDBJ databases">
        <title>Genome sequence of the basidiomycete white-rot fungus Phlebia centrifuga.</title>
        <authorList>
            <person name="Granchi Z."/>
            <person name="Peng M."/>
            <person name="de Vries R.P."/>
            <person name="Hilden K."/>
            <person name="Makela M.R."/>
            <person name="Grigoriev I."/>
            <person name="Riley R."/>
        </authorList>
    </citation>
    <scope>NUCLEOTIDE SEQUENCE [LARGE SCALE GENOMIC DNA]</scope>
    <source>
        <strain evidence="2 3">FBCC195</strain>
    </source>
</reference>
<proteinExistence type="predicted"/>
<protein>
    <submittedName>
        <fullName evidence="2">Uncharacterized protein</fullName>
    </submittedName>
</protein>
<keyword evidence="3" id="KW-1185">Reference proteome</keyword>
<organism evidence="2 3">
    <name type="scientific">Hermanssonia centrifuga</name>
    <dbReference type="NCBI Taxonomy" id="98765"/>
    <lineage>
        <taxon>Eukaryota</taxon>
        <taxon>Fungi</taxon>
        <taxon>Dikarya</taxon>
        <taxon>Basidiomycota</taxon>
        <taxon>Agaricomycotina</taxon>
        <taxon>Agaricomycetes</taxon>
        <taxon>Polyporales</taxon>
        <taxon>Meruliaceae</taxon>
        <taxon>Hermanssonia</taxon>
    </lineage>
</organism>
<feature type="compositionally biased region" description="Basic and acidic residues" evidence="1">
    <location>
        <begin position="114"/>
        <end position="126"/>
    </location>
</feature>
<name>A0A2R6NVN2_9APHY</name>
<comment type="caution">
    <text evidence="2">The sequence shown here is derived from an EMBL/GenBank/DDBJ whole genome shotgun (WGS) entry which is preliminary data.</text>
</comment>
<dbReference type="Proteomes" id="UP000186601">
    <property type="component" value="Unassembled WGS sequence"/>
</dbReference>
<accession>A0A2R6NVN2</accession>
<dbReference type="AlphaFoldDB" id="A0A2R6NVN2"/>
<evidence type="ECO:0000256" key="1">
    <source>
        <dbReference type="SAM" id="MobiDB-lite"/>
    </source>
</evidence>
<dbReference type="EMBL" id="MLYV02000787">
    <property type="protein sequence ID" value="PSR77647.1"/>
    <property type="molecule type" value="Genomic_DNA"/>
</dbReference>
<gene>
    <name evidence="2" type="ORF">PHLCEN_2v7837</name>
</gene>
<evidence type="ECO:0000313" key="2">
    <source>
        <dbReference type="EMBL" id="PSR77647.1"/>
    </source>
</evidence>
<feature type="region of interest" description="Disordered" evidence="1">
    <location>
        <begin position="94"/>
        <end position="126"/>
    </location>
</feature>
<sequence>MQDDLFGNDGDVPSVFERSVSQLPKELVVKSSCWARMEATRMQRQTLDQERWRNADRKTRVPSTLSIPESAGRQAWGCPGGRVVLTIEVIRRRAAGRDGNGQESSKLWWKPRTRGMDPKDGFKNRK</sequence>
<evidence type="ECO:0000313" key="3">
    <source>
        <dbReference type="Proteomes" id="UP000186601"/>
    </source>
</evidence>